<keyword evidence="1" id="KW-1133">Transmembrane helix</keyword>
<dbReference type="AlphaFoldDB" id="A0A8D8Q521"/>
<organism evidence="2">
    <name type="scientific">Cacopsylla melanoneura</name>
    <dbReference type="NCBI Taxonomy" id="428564"/>
    <lineage>
        <taxon>Eukaryota</taxon>
        <taxon>Metazoa</taxon>
        <taxon>Ecdysozoa</taxon>
        <taxon>Arthropoda</taxon>
        <taxon>Hexapoda</taxon>
        <taxon>Insecta</taxon>
        <taxon>Pterygota</taxon>
        <taxon>Neoptera</taxon>
        <taxon>Paraneoptera</taxon>
        <taxon>Hemiptera</taxon>
        <taxon>Sternorrhyncha</taxon>
        <taxon>Psylloidea</taxon>
        <taxon>Psyllidae</taxon>
        <taxon>Psyllinae</taxon>
        <taxon>Cacopsylla</taxon>
    </lineage>
</organism>
<accession>A0A8D8Q521</accession>
<keyword evidence="1" id="KW-0812">Transmembrane</keyword>
<dbReference type="EMBL" id="HBUF01573328">
    <property type="protein sequence ID" value="CAG6767414.1"/>
    <property type="molecule type" value="Transcribed_RNA"/>
</dbReference>
<reference evidence="2" key="1">
    <citation type="submission" date="2021-05" db="EMBL/GenBank/DDBJ databases">
        <authorList>
            <person name="Alioto T."/>
            <person name="Alioto T."/>
            <person name="Gomez Garrido J."/>
        </authorList>
    </citation>
    <scope>NUCLEOTIDE SEQUENCE</scope>
</reference>
<feature type="transmembrane region" description="Helical" evidence="1">
    <location>
        <begin position="70"/>
        <end position="92"/>
    </location>
</feature>
<dbReference type="EMBL" id="HBUF01059406">
    <property type="protein sequence ID" value="CAG6625271.1"/>
    <property type="molecule type" value="Transcribed_RNA"/>
</dbReference>
<dbReference type="EMBL" id="HBUF01059405">
    <property type="protein sequence ID" value="CAG6625269.1"/>
    <property type="molecule type" value="Transcribed_RNA"/>
</dbReference>
<proteinExistence type="predicted"/>
<evidence type="ECO:0008006" key="3">
    <source>
        <dbReference type="Google" id="ProtNLM"/>
    </source>
</evidence>
<keyword evidence="1" id="KW-0472">Membrane</keyword>
<feature type="transmembrane region" description="Helical" evidence="1">
    <location>
        <begin position="6"/>
        <end position="23"/>
    </location>
</feature>
<feature type="transmembrane region" description="Helical" evidence="1">
    <location>
        <begin position="30"/>
        <end position="50"/>
    </location>
</feature>
<evidence type="ECO:0000313" key="2">
    <source>
        <dbReference type="EMBL" id="CAG6625269.1"/>
    </source>
</evidence>
<name>A0A8D8Q521_9HEMI</name>
<evidence type="ECO:0000256" key="1">
    <source>
        <dbReference type="SAM" id="Phobius"/>
    </source>
</evidence>
<protein>
    <recommendedName>
        <fullName evidence="3">Transmembrane protein</fullName>
    </recommendedName>
</protein>
<dbReference type="EMBL" id="HBUF01573327">
    <property type="protein sequence ID" value="CAG6767412.1"/>
    <property type="molecule type" value="Transcribed_RNA"/>
</dbReference>
<sequence>MFLSVIPGVSSVFPLFSWVFINFPFIFRQYFALVPSAVLSYLGMFPASLISRYRFQNACILSPILLCRSVLFLLYVLRTSVVLFLLSSLFLFQMALTRSRCLRAQSGSAQYFFICSRNRCSLPDPLVSRSLFQNCLIPCCIRTFRSVSPSAFARFQKVRILSRIRSIRSVLPESFSRSQ</sequence>